<sequence>MKLFKINQLLATAAIIILSAAPGKAEPPKYGQACITGEDVNARWALKHENPATFMQGRTFDRADLHKAVTSLGEYQPLDRPVEYVFSRNEGVEIVTHPLNGIKRGGIAWTMVSYPILNSSSYDVAWVASKFLRKPDYVNVEELTGPGAIGTHTAITCRNVTTHRSWF</sequence>
<dbReference type="Proteomes" id="UP000248857">
    <property type="component" value="Unassembled WGS sequence"/>
</dbReference>
<feature type="signal peptide" evidence="1">
    <location>
        <begin position="1"/>
        <end position="25"/>
    </location>
</feature>
<evidence type="ECO:0000313" key="3">
    <source>
        <dbReference type="Proteomes" id="UP000248857"/>
    </source>
</evidence>
<dbReference type="RefSeq" id="WP_110988480.1">
    <property type="nucleotide sequence ID" value="NZ_CAWNWM010000023.1"/>
</dbReference>
<reference evidence="2 3" key="1">
    <citation type="journal article" date="2018" name="Sci. Rep.">
        <title>A novel species of the marine cyanobacterium Acaryochloris with a unique pigment content and lifestyle.</title>
        <authorList>
            <person name="Partensky F."/>
            <person name="Six C."/>
            <person name="Ratin M."/>
            <person name="Garczarek L."/>
            <person name="Vaulot D."/>
            <person name="Probert I."/>
            <person name="Calteau A."/>
            <person name="Gourvil P."/>
            <person name="Marie D."/>
            <person name="Grebert T."/>
            <person name="Bouchier C."/>
            <person name="Le Panse S."/>
            <person name="Gachenot M."/>
            <person name="Rodriguez F."/>
            <person name="Garrido J.L."/>
        </authorList>
    </citation>
    <scope>NUCLEOTIDE SEQUENCE [LARGE SCALE GENOMIC DNA]</scope>
    <source>
        <strain evidence="2 3">RCC1774</strain>
    </source>
</reference>
<comment type="caution">
    <text evidence="2">The sequence shown here is derived from an EMBL/GenBank/DDBJ whole genome shotgun (WGS) entry which is preliminary data.</text>
</comment>
<feature type="chain" id="PRO_5015882151" evidence="1">
    <location>
        <begin position="26"/>
        <end position="167"/>
    </location>
</feature>
<evidence type="ECO:0000256" key="1">
    <source>
        <dbReference type="SAM" id="SignalP"/>
    </source>
</evidence>
<name>A0A2W1J9Y2_9CYAN</name>
<protein>
    <submittedName>
        <fullName evidence="2">Uncharacterized protein</fullName>
    </submittedName>
</protein>
<gene>
    <name evidence="2" type="ORF">C1752_08485</name>
</gene>
<accession>A0A2W1J9Y2</accession>
<organism evidence="2 3">
    <name type="scientific">Acaryochloris thomasi RCC1774</name>
    <dbReference type="NCBI Taxonomy" id="1764569"/>
    <lineage>
        <taxon>Bacteria</taxon>
        <taxon>Bacillati</taxon>
        <taxon>Cyanobacteriota</taxon>
        <taxon>Cyanophyceae</taxon>
        <taxon>Acaryochloridales</taxon>
        <taxon>Acaryochloridaceae</taxon>
        <taxon>Acaryochloris</taxon>
        <taxon>Acaryochloris thomasi</taxon>
    </lineage>
</organism>
<evidence type="ECO:0000313" key="2">
    <source>
        <dbReference type="EMBL" id="PZD71043.1"/>
    </source>
</evidence>
<keyword evidence="3" id="KW-1185">Reference proteome</keyword>
<dbReference type="AlphaFoldDB" id="A0A2W1J9Y2"/>
<dbReference type="EMBL" id="PQWO01000023">
    <property type="protein sequence ID" value="PZD71043.1"/>
    <property type="molecule type" value="Genomic_DNA"/>
</dbReference>
<keyword evidence="1" id="KW-0732">Signal</keyword>
<proteinExistence type="predicted"/>